<accession>A0A0E9UFJ1</accession>
<protein>
    <submittedName>
        <fullName evidence="1">Uncharacterized protein</fullName>
    </submittedName>
</protein>
<dbReference type="EMBL" id="GBXM01043986">
    <property type="protein sequence ID" value="JAH64591.1"/>
    <property type="molecule type" value="Transcribed_RNA"/>
</dbReference>
<organism evidence="1">
    <name type="scientific">Anguilla anguilla</name>
    <name type="common">European freshwater eel</name>
    <name type="synonym">Muraena anguilla</name>
    <dbReference type="NCBI Taxonomy" id="7936"/>
    <lineage>
        <taxon>Eukaryota</taxon>
        <taxon>Metazoa</taxon>
        <taxon>Chordata</taxon>
        <taxon>Craniata</taxon>
        <taxon>Vertebrata</taxon>
        <taxon>Euteleostomi</taxon>
        <taxon>Actinopterygii</taxon>
        <taxon>Neopterygii</taxon>
        <taxon>Teleostei</taxon>
        <taxon>Anguilliformes</taxon>
        <taxon>Anguillidae</taxon>
        <taxon>Anguilla</taxon>
    </lineage>
</organism>
<evidence type="ECO:0000313" key="1">
    <source>
        <dbReference type="EMBL" id="JAH64591.1"/>
    </source>
</evidence>
<name>A0A0E9UFJ1_ANGAN</name>
<reference evidence="1" key="1">
    <citation type="submission" date="2014-11" db="EMBL/GenBank/DDBJ databases">
        <authorList>
            <person name="Amaro Gonzalez C."/>
        </authorList>
    </citation>
    <scope>NUCLEOTIDE SEQUENCE</scope>
</reference>
<sequence length="16" mass="1893">MQYVKSNVLGPIRFQI</sequence>
<proteinExistence type="predicted"/>
<reference evidence="1" key="2">
    <citation type="journal article" date="2015" name="Fish Shellfish Immunol.">
        <title>Early steps in the European eel (Anguilla anguilla)-Vibrio vulnificus interaction in the gills: Role of the RtxA13 toxin.</title>
        <authorList>
            <person name="Callol A."/>
            <person name="Pajuelo D."/>
            <person name="Ebbesson L."/>
            <person name="Teles M."/>
            <person name="MacKenzie S."/>
            <person name="Amaro C."/>
        </authorList>
    </citation>
    <scope>NUCLEOTIDE SEQUENCE</scope>
</reference>
<dbReference type="AlphaFoldDB" id="A0A0E9UFJ1"/>